<dbReference type="Proteomes" id="UP001500713">
    <property type="component" value="Unassembled WGS sequence"/>
</dbReference>
<dbReference type="InterPro" id="IPR036663">
    <property type="entry name" value="Fumarylacetoacetase_C_sf"/>
</dbReference>
<keyword evidence="5" id="KW-1185">Reference proteome</keyword>
<evidence type="ECO:0000259" key="3">
    <source>
        <dbReference type="Pfam" id="PF01557"/>
    </source>
</evidence>
<dbReference type="PANTHER" id="PTHR11820">
    <property type="entry name" value="ACYLPYRUVASE"/>
    <property type="match status" value="1"/>
</dbReference>
<feature type="region of interest" description="Disordered" evidence="2">
    <location>
        <begin position="388"/>
        <end position="420"/>
    </location>
</feature>
<reference evidence="4 5" key="1">
    <citation type="journal article" date="2019" name="Int. J. Syst. Evol. Microbiol.">
        <title>The Global Catalogue of Microorganisms (GCM) 10K type strain sequencing project: providing services to taxonomists for standard genome sequencing and annotation.</title>
        <authorList>
            <consortium name="The Broad Institute Genomics Platform"/>
            <consortium name="The Broad Institute Genome Sequencing Center for Infectious Disease"/>
            <person name="Wu L."/>
            <person name="Ma J."/>
        </authorList>
    </citation>
    <scope>NUCLEOTIDE SEQUENCE [LARGE SCALE GENOMIC DNA]</scope>
    <source>
        <strain evidence="4 5">JCM 14162</strain>
    </source>
</reference>
<evidence type="ECO:0000256" key="2">
    <source>
        <dbReference type="SAM" id="MobiDB-lite"/>
    </source>
</evidence>
<dbReference type="SUPFAM" id="SSF56529">
    <property type="entry name" value="FAH"/>
    <property type="match status" value="1"/>
</dbReference>
<sequence length="420" mass="46051">MSYYTAPISLSLFTIPGRSTRMNRISAETQVLKPELAPVSTAFTFTQVEGTSGEVRVLLVTDYRGAHIEAIDLADLGAPVGADVFDASAAVGDEALKRAATTRGSRSRYVIDDLLPSGAMVDKHLATGANFLEHAKEASSRTVFNFPKFGKPTPARTTLVVKPGTLMDYEAEISVRFDRDIRSIADFRAARMGFFLCGDFTDRARLVHMIDSKNIRSARGFSDAKSGADYFPTGPFLVIPHNWRTFIQKERIVTYLNGELRQDARGGEMILDFEALVAKALTNGGGGNYCFRGKPIPLLDDETIARGSAVMSGTGEGVIFMPPTWEDKLGGILDHILLGRFLHEKSPFNSIANRFVRNELKAERYMRVGDKVVHESSSMGAVHVKLIAPDDPRQNIRKPGSSVPSIDDETSLTCMSGEHR</sequence>
<dbReference type="EMBL" id="BAAAEM010000002">
    <property type="protein sequence ID" value="GAA0464972.1"/>
    <property type="molecule type" value="Genomic_DNA"/>
</dbReference>
<comment type="caution">
    <text evidence="4">The sequence shown here is derived from an EMBL/GenBank/DDBJ whole genome shotgun (WGS) entry which is preliminary data.</text>
</comment>
<accession>A0ABN1A115</accession>
<name>A0ABN1A115_9SPHN</name>
<dbReference type="Pfam" id="PF01557">
    <property type="entry name" value="FAA_hydrolase"/>
    <property type="match status" value="1"/>
</dbReference>
<feature type="domain" description="Fumarylacetoacetase-like C-terminal" evidence="3">
    <location>
        <begin position="124"/>
        <end position="383"/>
    </location>
</feature>
<dbReference type="InterPro" id="IPR011234">
    <property type="entry name" value="Fumarylacetoacetase-like_C"/>
</dbReference>
<keyword evidence="1" id="KW-0479">Metal-binding</keyword>
<dbReference type="Gene3D" id="3.90.850.10">
    <property type="entry name" value="Fumarylacetoacetase-like, C-terminal domain"/>
    <property type="match status" value="1"/>
</dbReference>
<protein>
    <recommendedName>
        <fullName evidence="3">Fumarylacetoacetase-like C-terminal domain-containing protein</fullName>
    </recommendedName>
</protein>
<gene>
    <name evidence="4" type="ORF">GCM10009096_01870</name>
</gene>
<evidence type="ECO:0000256" key="1">
    <source>
        <dbReference type="ARBA" id="ARBA00022723"/>
    </source>
</evidence>
<evidence type="ECO:0000313" key="4">
    <source>
        <dbReference type="EMBL" id="GAA0464972.1"/>
    </source>
</evidence>
<dbReference type="RefSeq" id="WP_229954254.1">
    <property type="nucleotide sequence ID" value="NZ_BAAAEM010000002.1"/>
</dbReference>
<proteinExistence type="predicted"/>
<organism evidence="4 5">
    <name type="scientific">Parasphingorhabdus litoris</name>
    <dbReference type="NCBI Taxonomy" id="394733"/>
    <lineage>
        <taxon>Bacteria</taxon>
        <taxon>Pseudomonadati</taxon>
        <taxon>Pseudomonadota</taxon>
        <taxon>Alphaproteobacteria</taxon>
        <taxon>Sphingomonadales</taxon>
        <taxon>Sphingomonadaceae</taxon>
        <taxon>Parasphingorhabdus</taxon>
    </lineage>
</organism>
<evidence type="ECO:0000313" key="5">
    <source>
        <dbReference type="Proteomes" id="UP001500713"/>
    </source>
</evidence>